<organism evidence="7 8">
    <name type="scientific">Solilutibacter tolerans</name>
    <dbReference type="NCBI Taxonomy" id="1604334"/>
    <lineage>
        <taxon>Bacteria</taxon>
        <taxon>Pseudomonadati</taxon>
        <taxon>Pseudomonadota</taxon>
        <taxon>Gammaproteobacteria</taxon>
        <taxon>Lysobacterales</taxon>
        <taxon>Lysobacteraceae</taxon>
        <taxon>Solilutibacter</taxon>
    </lineage>
</organism>
<dbReference type="GO" id="GO:0005886">
    <property type="term" value="C:plasma membrane"/>
    <property type="evidence" value="ECO:0007669"/>
    <property type="project" value="TreeGrafter"/>
</dbReference>
<keyword evidence="8" id="KW-1185">Reference proteome</keyword>
<dbReference type="InterPro" id="IPR002810">
    <property type="entry name" value="NfeD-like_C"/>
</dbReference>
<comment type="subcellular location">
    <subcellularLocation>
        <location evidence="1">Membrane</location>
        <topology evidence="1">Multi-pass membrane protein</topology>
    </subcellularLocation>
</comment>
<dbReference type="AlphaFoldDB" id="A0A1N6U6K7"/>
<sequence length="143" mass="15394">MRWDVFTWAALAFALIAAETIVPGAFLLWLGFAAAAVFLVVLLVPGMSVLTQVVIFIVLSFISVAIYRKWFRGRGRASDQPLLNKRGEQLVGHTAVLSAPIIDGEGRTQLGDAFWNVTGPDLPAGTRVRIVAVSGMTLQVEAA</sequence>
<evidence type="ECO:0000256" key="3">
    <source>
        <dbReference type="ARBA" id="ARBA00022989"/>
    </source>
</evidence>
<evidence type="ECO:0000256" key="4">
    <source>
        <dbReference type="ARBA" id="ARBA00023136"/>
    </source>
</evidence>
<evidence type="ECO:0000313" key="8">
    <source>
        <dbReference type="Proteomes" id="UP000241788"/>
    </source>
</evidence>
<gene>
    <name evidence="7" type="ORF">SAMN05421546_1564</name>
</gene>
<dbReference type="PANTHER" id="PTHR33507">
    <property type="entry name" value="INNER MEMBRANE PROTEIN YBBJ"/>
    <property type="match status" value="1"/>
</dbReference>
<keyword evidence="4 5" id="KW-0472">Membrane</keyword>
<name>A0A1N6U6K7_9GAMM</name>
<dbReference type="OrthoDB" id="9810336at2"/>
<reference evidence="8" key="1">
    <citation type="submission" date="2017-01" db="EMBL/GenBank/DDBJ databases">
        <authorList>
            <person name="Varghese N."/>
            <person name="Submissions S."/>
        </authorList>
    </citation>
    <scope>NUCLEOTIDE SEQUENCE [LARGE SCALE GENOMIC DNA]</scope>
    <source>
        <strain evidence="8">UM1</strain>
    </source>
</reference>
<dbReference type="STRING" id="1604334.SAMN05421546_1564"/>
<accession>A0A1N6U6K7</accession>
<feature type="transmembrane region" description="Helical" evidence="5">
    <location>
        <begin position="34"/>
        <end position="67"/>
    </location>
</feature>
<dbReference type="InterPro" id="IPR052165">
    <property type="entry name" value="Membrane_assoc_protease"/>
</dbReference>
<evidence type="ECO:0000256" key="2">
    <source>
        <dbReference type="ARBA" id="ARBA00022692"/>
    </source>
</evidence>
<dbReference type="Pfam" id="PF01957">
    <property type="entry name" value="NfeD"/>
    <property type="match status" value="1"/>
</dbReference>
<dbReference type="EMBL" id="FTLW01000003">
    <property type="protein sequence ID" value="SIQ61179.1"/>
    <property type="molecule type" value="Genomic_DNA"/>
</dbReference>
<evidence type="ECO:0000256" key="1">
    <source>
        <dbReference type="ARBA" id="ARBA00004141"/>
    </source>
</evidence>
<dbReference type="Proteomes" id="UP000241788">
    <property type="component" value="Unassembled WGS sequence"/>
</dbReference>
<feature type="domain" description="NfeD-like C-terminal" evidence="6">
    <location>
        <begin position="88"/>
        <end position="141"/>
    </location>
</feature>
<evidence type="ECO:0000313" key="7">
    <source>
        <dbReference type="EMBL" id="SIQ61179.1"/>
    </source>
</evidence>
<dbReference type="RefSeq" id="WP_076586953.1">
    <property type="nucleotide sequence ID" value="NZ_FTLW01000003.1"/>
</dbReference>
<evidence type="ECO:0000259" key="6">
    <source>
        <dbReference type="Pfam" id="PF01957"/>
    </source>
</evidence>
<dbReference type="InterPro" id="IPR012340">
    <property type="entry name" value="NA-bd_OB-fold"/>
</dbReference>
<dbReference type="Gene3D" id="2.40.50.140">
    <property type="entry name" value="Nucleic acid-binding proteins"/>
    <property type="match status" value="1"/>
</dbReference>
<proteinExistence type="predicted"/>
<evidence type="ECO:0000256" key="5">
    <source>
        <dbReference type="SAM" id="Phobius"/>
    </source>
</evidence>
<keyword evidence="2 5" id="KW-0812">Transmembrane</keyword>
<dbReference type="PANTHER" id="PTHR33507:SF3">
    <property type="entry name" value="INNER MEMBRANE PROTEIN YBBJ"/>
    <property type="match status" value="1"/>
</dbReference>
<protein>
    <recommendedName>
        <fullName evidence="6">NfeD-like C-terminal domain-containing protein</fullName>
    </recommendedName>
</protein>
<keyword evidence="3 5" id="KW-1133">Transmembrane helix</keyword>